<dbReference type="PANTHER" id="PTHR35176:SF6">
    <property type="entry name" value="HEME OXYGENASE HI_0854-RELATED"/>
    <property type="match status" value="1"/>
</dbReference>
<dbReference type="GO" id="GO:0016627">
    <property type="term" value="F:oxidoreductase activity, acting on the CH-CH group of donors"/>
    <property type="evidence" value="ECO:0007669"/>
    <property type="project" value="TreeGrafter"/>
</dbReference>
<reference evidence="3 4" key="1">
    <citation type="submission" date="2017-03" db="EMBL/GenBank/DDBJ databases">
        <title>Draft genome sequence of Streptomyces scabrisporus NF3, endophyte isolated from Amphipterygium adstringens.</title>
        <authorList>
            <person name="Vazquez M."/>
            <person name="Ceapa C.D."/>
            <person name="Rodriguez Luna D."/>
            <person name="Sanchez Esquivel S."/>
        </authorList>
    </citation>
    <scope>NUCLEOTIDE SEQUENCE [LARGE SCALE GENOMIC DNA]</scope>
    <source>
        <strain evidence="3 4">NF3</strain>
    </source>
</reference>
<dbReference type="NCBIfam" id="TIGR03618">
    <property type="entry name" value="Rv1155_F420"/>
    <property type="match status" value="1"/>
</dbReference>
<dbReference type="PANTHER" id="PTHR35176">
    <property type="entry name" value="HEME OXYGENASE HI_0854-RELATED"/>
    <property type="match status" value="1"/>
</dbReference>
<gene>
    <name evidence="3" type="ORF">B4N89_20195</name>
</gene>
<comment type="caution">
    <text evidence="3">The sequence shown here is derived from an EMBL/GenBank/DDBJ whole genome shotgun (WGS) entry which is preliminary data.</text>
</comment>
<sequence>MSITLDDATLKLLDAKNFATVSTLNADGGPQASVVWFQRDGDTIVFSATEGRAKVRNLRRDPRVSVTVFDLENPYHSVELRGTAEIVPDPTKELPLALSLKYLGEAPPPEPETIARVVVRVTPTRVNSFSV</sequence>
<evidence type="ECO:0000256" key="1">
    <source>
        <dbReference type="ARBA" id="ARBA00023002"/>
    </source>
</evidence>
<name>A0A1T3P1G0_9ACTN</name>
<proteinExistence type="predicted"/>
<evidence type="ECO:0000259" key="2">
    <source>
        <dbReference type="Pfam" id="PF01243"/>
    </source>
</evidence>
<dbReference type="AlphaFoldDB" id="A0A1T3P1G0"/>
<protein>
    <submittedName>
        <fullName evidence="3">PPOX class F420-dependent enzyme</fullName>
    </submittedName>
</protein>
<dbReference type="RefSeq" id="WP_078977245.1">
    <property type="nucleotide sequence ID" value="NZ_MWQN01000001.1"/>
</dbReference>
<dbReference type="Proteomes" id="UP000190037">
    <property type="component" value="Unassembled WGS sequence"/>
</dbReference>
<dbReference type="STRING" id="159449.B4N89_20195"/>
<keyword evidence="4" id="KW-1185">Reference proteome</keyword>
<keyword evidence="1" id="KW-0560">Oxidoreductase</keyword>
<dbReference type="GO" id="GO:0005829">
    <property type="term" value="C:cytosol"/>
    <property type="evidence" value="ECO:0007669"/>
    <property type="project" value="TreeGrafter"/>
</dbReference>
<dbReference type="GO" id="GO:0070967">
    <property type="term" value="F:coenzyme F420 binding"/>
    <property type="evidence" value="ECO:0007669"/>
    <property type="project" value="TreeGrafter"/>
</dbReference>
<dbReference type="EMBL" id="MWQN01000001">
    <property type="protein sequence ID" value="OPC82946.1"/>
    <property type="molecule type" value="Genomic_DNA"/>
</dbReference>
<dbReference type="Pfam" id="PF01243">
    <property type="entry name" value="PNPOx_N"/>
    <property type="match status" value="1"/>
</dbReference>
<dbReference type="InterPro" id="IPR052019">
    <property type="entry name" value="F420H2_bilvrd_red/Heme_oxyg"/>
</dbReference>
<dbReference type="Gene3D" id="2.30.110.10">
    <property type="entry name" value="Electron Transport, Fmn-binding Protein, Chain A"/>
    <property type="match status" value="1"/>
</dbReference>
<evidence type="ECO:0000313" key="3">
    <source>
        <dbReference type="EMBL" id="OPC82946.1"/>
    </source>
</evidence>
<dbReference type="OrthoDB" id="162914at2"/>
<organism evidence="3 4">
    <name type="scientific">Embleya scabrispora</name>
    <dbReference type="NCBI Taxonomy" id="159449"/>
    <lineage>
        <taxon>Bacteria</taxon>
        <taxon>Bacillati</taxon>
        <taxon>Actinomycetota</taxon>
        <taxon>Actinomycetes</taxon>
        <taxon>Kitasatosporales</taxon>
        <taxon>Streptomycetaceae</taxon>
        <taxon>Embleya</taxon>
    </lineage>
</organism>
<dbReference type="InterPro" id="IPR011576">
    <property type="entry name" value="Pyridox_Oxase_N"/>
</dbReference>
<dbReference type="SUPFAM" id="SSF50475">
    <property type="entry name" value="FMN-binding split barrel"/>
    <property type="match status" value="1"/>
</dbReference>
<feature type="domain" description="Pyridoxamine 5'-phosphate oxidase N-terminal" evidence="2">
    <location>
        <begin position="5"/>
        <end position="127"/>
    </location>
</feature>
<dbReference type="InterPro" id="IPR012349">
    <property type="entry name" value="Split_barrel_FMN-bd"/>
</dbReference>
<accession>A0A1T3P1G0</accession>
<evidence type="ECO:0000313" key="4">
    <source>
        <dbReference type="Proteomes" id="UP000190037"/>
    </source>
</evidence>
<dbReference type="InterPro" id="IPR019920">
    <property type="entry name" value="F420-binding_dom_put"/>
</dbReference>